<feature type="domain" description="HTH tetR-type" evidence="3">
    <location>
        <begin position="9"/>
        <end position="69"/>
    </location>
</feature>
<evidence type="ECO:0000313" key="4">
    <source>
        <dbReference type="EMBL" id="AJG99153.1"/>
    </source>
</evidence>
<proteinExistence type="predicted"/>
<evidence type="ECO:0000259" key="3">
    <source>
        <dbReference type="PROSITE" id="PS50977"/>
    </source>
</evidence>
<dbReference type="GO" id="GO:0003677">
    <property type="term" value="F:DNA binding"/>
    <property type="evidence" value="ECO:0007669"/>
    <property type="project" value="UniProtKB-UniRule"/>
</dbReference>
<reference evidence="5" key="1">
    <citation type="submission" date="2014-12" db="EMBL/GenBank/DDBJ databases">
        <title>Genome sequence of Clostridium beijerinckii strain 59B.</title>
        <authorList>
            <person name="Little G.T."/>
            <person name="Minton N.P."/>
        </authorList>
    </citation>
    <scope>NUCLEOTIDE SEQUENCE [LARGE SCALE GENOMIC DNA]</scope>
    <source>
        <strain evidence="5">59B</strain>
    </source>
</reference>
<dbReference type="InterPro" id="IPR039532">
    <property type="entry name" value="TetR_C_Firmicutes"/>
</dbReference>
<dbReference type="Pfam" id="PF00440">
    <property type="entry name" value="TetR_N"/>
    <property type="match status" value="1"/>
</dbReference>
<keyword evidence="1 2" id="KW-0238">DNA-binding</keyword>
<dbReference type="Gene3D" id="1.10.357.10">
    <property type="entry name" value="Tetracycline Repressor, domain 2"/>
    <property type="match status" value="1"/>
</dbReference>
<feature type="DNA-binding region" description="H-T-H motif" evidence="2">
    <location>
        <begin position="32"/>
        <end position="51"/>
    </location>
</feature>
<accession>A0A0B5QQH9</accession>
<evidence type="ECO:0000256" key="1">
    <source>
        <dbReference type="ARBA" id="ARBA00023125"/>
    </source>
</evidence>
<dbReference type="OrthoDB" id="9810250at2"/>
<evidence type="ECO:0000313" key="5">
    <source>
        <dbReference type="Proteomes" id="UP000031866"/>
    </source>
</evidence>
<dbReference type="PANTHER" id="PTHR43479">
    <property type="entry name" value="ACREF/ENVCD OPERON REPRESSOR-RELATED"/>
    <property type="match status" value="1"/>
</dbReference>
<gene>
    <name evidence="4" type="ORF">LF65_02578</name>
</gene>
<dbReference type="AlphaFoldDB" id="A0A0B5QQH9"/>
<dbReference type="PANTHER" id="PTHR43479:SF11">
    <property type="entry name" value="ACREF_ENVCD OPERON REPRESSOR-RELATED"/>
    <property type="match status" value="1"/>
</dbReference>
<dbReference type="SUPFAM" id="SSF46689">
    <property type="entry name" value="Homeodomain-like"/>
    <property type="match status" value="1"/>
</dbReference>
<dbReference type="InterPro" id="IPR009057">
    <property type="entry name" value="Homeodomain-like_sf"/>
</dbReference>
<dbReference type="InterPro" id="IPR001647">
    <property type="entry name" value="HTH_TetR"/>
</dbReference>
<dbReference type="STRING" id="1520.LF65_02578"/>
<evidence type="ECO:0000256" key="2">
    <source>
        <dbReference type="PROSITE-ProRule" id="PRU00335"/>
    </source>
</evidence>
<dbReference type="InterPro" id="IPR050624">
    <property type="entry name" value="HTH-type_Tx_Regulator"/>
</dbReference>
<dbReference type="Pfam" id="PF14278">
    <property type="entry name" value="TetR_C_8"/>
    <property type="match status" value="1"/>
</dbReference>
<dbReference type="EMBL" id="CP010086">
    <property type="protein sequence ID" value="AJG99153.1"/>
    <property type="molecule type" value="Genomic_DNA"/>
</dbReference>
<dbReference type="KEGG" id="cbei:LF65_02578"/>
<dbReference type="RefSeq" id="WP_041896458.1">
    <property type="nucleotide sequence ID" value="NZ_CP010086.2"/>
</dbReference>
<organism evidence="4 5">
    <name type="scientific">Clostridium beijerinckii</name>
    <name type="common">Clostridium MP</name>
    <dbReference type="NCBI Taxonomy" id="1520"/>
    <lineage>
        <taxon>Bacteria</taxon>
        <taxon>Bacillati</taxon>
        <taxon>Bacillota</taxon>
        <taxon>Clostridia</taxon>
        <taxon>Eubacteriales</taxon>
        <taxon>Clostridiaceae</taxon>
        <taxon>Clostridium</taxon>
    </lineage>
</organism>
<name>A0A0B5QQH9_CLOBE</name>
<dbReference type="Proteomes" id="UP000031866">
    <property type="component" value="Chromosome"/>
</dbReference>
<protein>
    <submittedName>
        <fullName evidence="4">TetR family transcriptional regulator</fullName>
    </submittedName>
</protein>
<dbReference type="PROSITE" id="PS50977">
    <property type="entry name" value="HTH_TETR_2"/>
    <property type="match status" value="1"/>
</dbReference>
<sequence length="187" mass="21993">MNKQPEITEQTKRNIIDAFWKILKKKRLDKITVKEIADVAGYNRSTFYAYFTSVSDILEQEENILLHYIHDNASKILFPHLIKGLRPKASDLYFFTKSEHLKILLSENGDPKFKGKLKKTIIPIAFNAFNLPKDNIHAEYLCEFCFSAVISTIIHWYENQEIKIDELFDILWTMVTKGVLFEYKKLI</sequence>